<reference evidence="1 2" key="1">
    <citation type="submission" date="2022-05" db="EMBL/GenBank/DDBJ databases">
        <title>Flavobacterium sp., isolated from activated sludge.</title>
        <authorList>
            <person name="Ran Q."/>
        </authorList>
    </citation>
    <scope>NUCLEOTIDE SEQUENCE [LARGE SCALE GENOMIC DNA]</scope>
    <source>
        <strain evidence="1 2">HXWNR69</strain>
    </source>
</reference>
<protein>
    <submittedName>
        <fullName evidence="1">Uncharacterized protein</fullName>
    </submittedName>
</protein>
<organism evidence="1 2">
    <name type="scientific">Flavobacterium fragile</name>
    <dbReference type="NCBI Taxonomy" id="2949085"/>
    <lineage>
        <taxon>Bacteria</taxon>
        <taxon>Pseudomonadati</taxon>
        <taxon>Bacteroidota</taxon>
        <taxon>Flavobacteriia</taxon>
        <taxon>Flavobacteriales</taxon>
        <taxon>Flavobacteriaceae</taxon>
        <taxon>Flavobacterium</taxon>
    </lineage>
</organism>
<evidence type="ECO:0000313" key="2">
    <source>
        <dbReference type="Proteomes" id="UP001203342"/>
    </source>
</evidence>
<dbReference type="RefSeq" id="WP_250581677.1">
    <property type="nucleotide sequence ID" value="NZ_JAMLJN010000005.1"/>
</dbReference>
<name>A0ABT0TGT1_9FLAO</name>
<proteinExistence type="predicted"/>
<accession>A0ABT0TGT1</accession>
<dbReference type="Proteomes" id="UP001203342">
    <property type="component" value="Unassembled WGS sequence"/>
</dbReference>
<comment type="caution">
    <text evidence="1">The sequence shown here is derived from an EMBL/GenBank/DDBJ whole genome shotgun (WGS) entry which is preliminary data.</text>
</comment>
<gene>
    <name evidence="1" type="ORF">NAT47_07050</name>
</gene>
<keyword evidence="2" id="KW-1185">Reference proteome</keyword>
<evidence type="ECO:0000313" key="1">
    <source>
        <dbReference type="EMBL" id="MCL9770169.1"/>
    </source>
</evidence>
<sequence>MRNILLLFILFCGNYIFSQNFENISKIKFSYIYGGSSWGKNGIYSRSEIFELTKTENGDFKISQHLKINQKVYNKVFSEDSITINTSNYKTIPKSDVDYLLTSLNTNKENFTEEFLIQNFTKPTKKEILKIAKQNGDKNYLKNDYDEKNDTEKKYSEIQNYKYFDEYLKLNKPILNVITLTLDAWNSLGIITFSKEETKLYDLDFPKYCGHPISVNYIEIKEKDKKINIIENKSSSIINLNVNLILLKILPKNTKLSVELNLNNIRDEYINWFLENKRTEFEY</sequence>
<dbReference type="EMBL" id="JAMLJN010000005">
    <property type="protein sequence ID" value="MCL9770169.1"/>
    <property type="molecule type" value="Genomic_DNA"/>
</dbReference>